<proteinExistence type="inferred from homology"/>
<keyword evidence="3" id="KW-0687">Ribonucleoprotein</keyword>
<name>A0A1F5FPD8_9BACT</name>
<dbReference type="SUPFAM" id="SSF54995">
    <property type="entry name" value="Ribosomal protein S6"/>
    <property type="match status" value="1"/>
</dbReference>
<dbReference type="GO" id="GO:0005737">
    <property type="term" value="C:cytoplasm"/>
    <property type="evidence" value="ECO:0007669"/>
    <property type="project" value="UniProtKB-ARBA"/>
</dbReference>
<evidence type="ECO:0000256" key="2">
    <source>
        <dbReference type="ARBA" id="ARBA00035294"/>
    </source>
</evidence>
<keyword evidence="3" id="KW-0694">RNA-binding</keyword>
<dbReference type="GO" id="GO:0070181">
    <property type="term" value="F:small ribosomal subunit rRNA binding"/>
    <property type="evidence" value="ECO:0007669"/>
    <property type="project" value="TreeGrafter"/>
</dbReference>
<dbReference type="AlphaFoldDB" id="A0A1F5FPD8"/>
<comment type="caution">
    <text evidence="4">The sequence shown here is derived from an EMBL/GenBank/DDBJ whole genome shotgun (WGS) entry which is preliminary data.</text>
</comment>
<keyword evidence="3" id="KW-0699">rRNA-binding</keyword>
<dbReference type="InterPro" id="IPR035980">
    <property type="entry name" value="Ribosomal_bS6_sf"/>
</dbReference>
<evidence type="ECO:0000313" key="5">
    <source>
        <dbReference type="Proteomes" id="UP000179237"/>
    </source>
</evidence>
<evidence type="ECO:0000256" key="3">
    <source>
        <dbReference type="HAMAP-Rule" id="MF_00360"/>
    </source>
</evidence>
<comment type="function">
    <text evidence="3">Binds together with bS18 to 16S ribosomal RNA.</text>
</comment>
<dbReference type="EMBL" id="MFAQ01000043">
    <property type="protein sequence ID" value="OGD81483.1"/>
    <property type="molecule type" value="Genomic_DNA"/>
</dbReference>
<dbReference type="InterPro" id="IPR000529">
    <property type="entry name" value="Ribosomal_bS6"/>
</dbReference>
<dbReference type="NCBIfam" id="TIGR00166">
    <property type="entry name" value="S6"/>
    <property type="match status" value="1"/>
</dbReference>
<dbReference type="PANTHER" id="PTHR21011:SF1">
    <property type="entry name" value="SMALL RIBOSOMAL SUBUNIT PROTEIN BS6M"/>
    <property type="match status" value="1"/>
</dbReference>
<dbReference type="Proteomes" id="UP000179237">
    <property type="component" value="Unassembled WGS sequence"/>
</dbReference>
<keyword evidence="3 4" id="KW-0689">Ribosomal protein</keyword>
<dbReference type="InterPro" id="IPR020814">
    <property type="entry name" value="Ribosomal_S6_plastid/chlpt"/>
</dbReference>
<dbReference type="HAMAP" id="MF_00360">
    <property type="entry name" value="Ribosomal_bS6"/>
    <property type="match status" value="1"/>
</dbReference>
<dbReference type="Gene3D" id="3.30.70.60">
    <property type="match status" value="1"/>
</dbReference>
<accession>A0A1F5FPD8</accession>
<dbReference type="GO" id="GO:1990904">
    <property type="term" value="C:ribonucleoprotein complex"/>
    <property type="evidence" value="ECO:0007669"/>
    <property type="project" value="UniProtKB-KW"/>
</dbReference>
<dbReference type="GO" id="GO:0003735">
    <property type="term" value="F:structural constituent of ribosome"/>
    <property type="evidence" value="ECO:0007669"/>
    <property type="project" value="InterPro"/>
</dbReference>
<dbReference type="PANTHER" id="PTHR21011">
    <property type="entry name" value="MITOCHONDRIAL 28S RIBOSOMAL PROTEIN S6"/>
    <property type="match status" value="1"/>
</dbReference>
<dbReference type="GO" id="GO:0005840">
    <property type="term" value="C:ribosome"/>
    <property type="evidence" value="ECO:0007669"/>
    <property type="project" value="UniProtKB-KW"/>
</dbReference>
<evidence type="ECO:0000256" key="1">
    <source>
        <dbReference type="ARBA" id="ARBA00009512"/>
    </source>
</evidence>
<dbReference type="Pfam" id="PF01250">
    <property type="entry name" value="Ribosomal_S6"/>
    <property type="match status" value="1"/>
</dbReference>
<dbReference type="CDD" id="cd00473">
    <property type="entry name" value="bS6"/>
    <property type="match status" value="1"/>
</dbReference>
<sequence>MAKKTTETKTSKKEVTQSMSSVNKYELVVIYPTTENEVGAEKQINEKCKKHALKVVETDKWGTKTMAYEIKKQTRGYYLKLVIEGTPSSVKLLEKDLQMDDKMLRFLIVRI</sequence>
<reference evidence="4 5" key="1">
    <citation type="journal article" date="2016" name="Nat. Commun.">
        <title>Thousands of microbial genomes shed light on interconnected biogeochemical processes in an aquifer system.</title>
        <authorList>
            <person name="Anantharaman K."/>
            <person name="Brown C.T."/>
            <person name="Hug L.A."/>
            <person name="Sharon I."/>
            <person name="Castelle C.J."/>
            <person name="Probst A.J."/>
            <person name="Thomas B.C."/>
            <person name="Singh A."/>
            <person name="Wilkins M.J."/>
            <person name="Karaoz U."/>
            <person name="Brodie E.L."/>
            <person name="Williams K.H."/>
            <person name="Hubbard S.S."/>
            <person name="Banfield J.F."/>
        </authorList>
    </citation>
    <scope>NUCLEOTIDE SEQUENCE [LARGE SCALE GENOMIC DNA]</scope>
</reference>
<dbReference type="InterPro" id="IPR014717">
    <property type="entry name" value="Transl_elong_EF1B/ribsomal_bS6"/>
</dbReference>
<gene>
    <name evidence="3" type="primary">rpsF</name>
    <name evidence="4" type="ORF">A2572_02535</name>
</gene>
<protein>
    <recommendedName>
        <fullName evidence="2 3">Small ribosomal subunit protein bS6</fullName>
    </recommendedName>
</protein>
<dbReference type="GO" id="GO:0006412">
    <property type="term" value="P:translation"/>
    <property type="evidence" value="ECO:0007669"/>
    <property type="project" value="UniProtKB-UniRule"/>
</dbReference>
<comment type="similarity">
    <text evidence="1 3">Belongs to the bacterial ribosomal protein bS6 family.</text>
</comment>
<evidence type="ECO:0000313" key="4">
    <source>
        <dbReference type="EMBL" id="OGD81483.1"/>
    </source>
</evidence>
<organism evidence="4 5">
    <name type="scientific">Candidatus Collierbacteria bacterium RIFOXYD1_FULL_40_9</name>
    <dbReference type="NCBI Taxonomy" id="1817731"/>
    <lineage>
        <taxon>Bacteria</taxon>
        <taxon>Candidatus Collieribacteriota</taxon>
    </lineage>
</organism>